<feature type="transmembrane region" description="Helical" evidence="2">
    <location>
        <begin position="137"/>
        <end position="161"/>
    </location>
</feature>
<evidence type="ECO:0000256" key="1">
    <source>
        <dbReference type="SAM" id="MobiDB-lite"/>
    </source>
</evidence>
<reference evidence="3 4" key="1">
    <citation type="journal article" date="2018" name="Nat. Ecol. Evol.">
        <title>Pezizomycetes genomes reveal the molecular basis of ectomycorrhizal truffle lifestyle.</title>
        <authorList>
            <person name="Murat C."/>
            <person name="Payen T."/>
            <person name="Noel B."/>
            <person name="Kuo A."/>
            <person name="Morin E."/>
            <person name="Chen J."/>
            <person name="Kohler A."/>
            <person name="Krizsan K."/>
            <person name="Balestrini R."/>
            <person name="Da Silva C."/>
            <person name="Montanini B."/>
            <person name="Hainaut M."/>
            <person name="Levati E."/>
            <person name="Barry K.W."/>
            <person name="Belfiori B."/>
            <person name="Cichocki N."/>
            <person name="Clum A."/>
            <person name="Dockter R.B."/>
            <person name="Fauchery L."/>
            <person name="Guy J."/>
            <person name="Iotti M."/>
            <person name="Le Tacon F."/>
            <person name="Lindquist E.A."/>
            <person name="Lipzen A."/>
            <person name="Malagnac F."/>
            <person name="Mello A."/>
            <person name="Molinier V."/>
            <person name="Miyauchi S."/>
            <person name="Poulain J."/>
            <person name="Riccioni C."/>
            <person name="Rubini A."/>
            <person name="Sitrit Y."/>
            <person name="Splivallo R."/>
            <person name="Traeger S."/>
            <person name="Wang M."/>
            <person name="Zifcakova L."/>
            <person name="Wipf D."/>
            <person name="Zambonelli A."/>
            <person name="Paolocci F."/>
            <person name="Nowrousian M."/>
            <person name="Ottonello S."/>
            <person name="Baldrian P."/>
            <person name="Spatafora J.W."/>
            <person name="Henrissat B."/>
            <person name="Nagy L.G."/>
            <person name="Aury J.M."/>
            <person name="Wincker P."/>
            <person name="Grigoriev I.V."/>
            <person name="Bonfante P."/>
            <person name="Martin F.M."/>
        </authorList>
    </citation>
    <scope>NUCLEOTIDE SEQUENCE [LARGE SCALE GENOMIC DNA]</scope>
    <source>
        <strain evidence="3 4">120613-1</strain>
    </source>
</reference>
<keyword evidence="2" id="KW-1133">Transmembrane helix</keyword>
<dbReference type="EMBL" id="ML120657">
    <property type="protein sequence ID" value="RPA88827.1"/>
    <property type="molecule type" value="Genomic_DNA"/>
</dbReference>
<evidence type="ECO:0000256" key="2">
    <source>
        <dbReference type="SAM" id="Phobius"/>
    </source>
</evidence>
<keyword evidence="4" id="KW-1185">Reference proteome</keyword>
<dbReference type="AlphaFoldDB" id="A0A3N4IU05"/>
<name>A0A3N4IU05_9PEZI</name>
<evidence type="ECO:0000313" key="4">
    <source>
        <dbReference type="Proteomes" id="UP000276215"/>
    </source>
</evidence>
<keyword evidence="2" id="KW-0472">Membrane</keyword>
<evidence type="ECO:0000313" key="3">
    <source>
        <dbReference type="EMBL" id="RPA88827.1"/>
    </source>
</evidence>
<keyword evidence="2" id="KW-0812">Transmembrane</keyword>
<accession>A0A3N4IU05</accession>
<dbReference type="Proteomes" id="UP000276215">
    <property type="component" value="Unassembled WGS sequence"/>
</dbReference>
<protein>
    <submittedName>
        <fullName evidence="3">Uncharacterized protein</fullName>
    </submittedName>
</protein>
<feature type="region of interest" description="Disordered" evidence="1">
    <location>
        <begin position="72"/>
        <end position="98"/>
    </location>
</feature>
<gene>
    <name evidence="3" type="ORF">L873DRAFT_820435</name>
</gene>
<proteinExistence type="predicted"/>
<organism evidence="3 4">
    <name type="scientific">Choiromyces venosus 120613-1</name>
    <dbReference type="NCBI Taxonomy" id="1336337"/>
    <lineage>
        <taxon>Eukaryota</taxon>
        <taxon>Fungi</taxon>
        <taxon>Dikarya</taxon>
        <taxon>Ascomycota</taxon>
        <taxon>Pezizomycotina</taxon>
        <taxon>Pezizomycetes</taxon>
        <taxon>Pezizales</taxon>
        <taxon>Tuberaceae</taxon>
        <taxon>Choiromyces</taxon>
    </lineage>
</organism>
<sequence length="171" mass="19575">MELCWTVIYRILLCYDIPLRSVPDTDNDKVSFLQHRTTQHLGGMIDARNHRPCVPSLLLVFLSESINQFSPDQPSSPSYDTRWHHHSTTASQTRNHEPRLHRRSLITNSLPKPTDQICLNQPSSLPPSLPPNIGFPIFFAELSAVLCPVCLPCFFMLAFMYGKVNPLVIYW</sequence>